<sequence>MSNHGIGIEAVPVSLNFLAISTTLTTSIVQRLLQCVFRNTWLSHAPQLLYNPSCQRCWCRGISWITRRR</sequence>
<name>A0A2P2Q8H8_RHIMU</name>
<organism evidence="1">
    <name type="scientific">Rhizophora mucronata</name>
    <name type="common">Asiatic mangrove</name>
    <dbReference type="NCBI Taxonomy" id="61149"/>
    <lineage>
        <taxon>Eukaryota</taxon>
        <taxon>Viridiplantae</taxon>
        <taxon>Streptophyta</taxon>
        <taxon>Embryophyta</taxon>
        <taxon>Tracheophyta</taxon>
        <taxon>Spermatophyta</taxon>
        <taxon>Magnoliopsida</taxon>
        <taxon>eudicotyledons</taxon>
        <taxon>Gunneridae</taxon>
        <taxon>Pentapetalae</taxon>
        <taxon>rosids</taxon>
        <taxon>fabids</taxon>
        <taxon>Malpighiales</taxon>
        <taxon>Rhizophoraceae</taxon>
        <taxon>Rhizophora</taxon>
    </lineage>
</organism>
<protein>
    <submittedName>
        <fullName evidence="1">Uncharacterized protein</fullName>
    </submittedName>
</protein>
<accession>A0A2P2Q8H8</accession>
<reference evidence="1" key="1">
    <citation type="submission" date="2018-02" db="EMBL/GenBank/DDBJ databases">
        <title>Rhizophora mucronata_Transcriptome.</title>
        <authorList>
            <person name="Meera S.P."/>
            <person name="Sreeshan A."/>
            <person name="Augustine A."/>
        </authorList>
    </citation>
    <scope>NUCLEOTIDE SEQUENCE</scope>
    <source>
        <tissue evidence="1">Leaf</tissue>
    </source>
</reference>
<dbReference type="EMBL" id="GGEC01082789">
    <property type="protein sequence ID" value="MBX63273.1"/>
    <property type="molecule type" value="Transcribed_RNA"/>
</dbReference>
<dbReference type="AlphaFoldDB" id="A0A2P2Q8H8"/>
<evidence type="ECO:0000313" key="1">
    <source>
        <dbReference type="EMBL" id="MBX63273.1"/>
    </source>
</evidence>
<proteinExistence type="predicted"/>